<dbReference type="EMBL" id="UGSZ01000001">
    <property type="protein sequence ID" value="SUB56318.1"/>
    <property type="molecule type" value="Genomic_DNA"/>
</dbReference>
<feature type="binding site" evidence="4">
    <location>
        <position position="370"/>
    </location>
    <ligand>
        <name>S-adenosyl-L-methionine</name>
        <dbReference type="ChEBI" id="CHEBI:59789"/>
    </ligand>
</feature>
<dbReference type="AlphaFoldDB" id="A0A379C2N5"/>
<feature type="active site" description="Nucleophile" evidence="4">
    <location>
        <position position="398"/>
    </location>
</feature>
<name>A0A379C2N5_9FIRM</name>
<keyword evidence="3 4" id="KW-0949">S-adenosyl-L-methionine</keyword>
<feature type="binding site" evidence="4">
    <location>
        <position position="304"/>
    </location>
    <ligand>
        <name>S-adenosyl-L-methionine</name>
        <dbReference type="ChEBI" id="CHEBI:59789"/>
    </ligand>
</feature>
<evidence type="ECO:0000313" key="6">
    <source>
        <dbReference type="EMBL" id="SUB56318.1"/>
    </source>
</evidence>
<dbReference type="InterPro" id="IPR010280">
    <property type="entry name" value="U5_MeTrfase_fam"/>
</dbReference>
<proteinExistence type="inferred from homology"/>
<evidence type="ECO:0000256" key="2">
    <source>
        <dbReference type="ARBA" id="ARBA00022679"/>
    </source>
</evidence>
<evidence type="ECO:0000256" key="5">
    <source>
        <dbReference type="PROSITE-ProRule" id="PRU10015"/>
    </source>
</evidence>
<feature type="binding site" evidence="4">
    <location>
        <position position="275"/>
    </location>
    <ligand>
        <name>S-adenosyl-L-methionine</name>
        <dbReference type="ChEBI" id="CHEBI:59789"/>
    </ligand>
</feature>
<dbReference type="GO" id="GO:0070475">
    <property type="term" value="P:rRNA base methylation"/>
    <property type="evidence" value="ECO:0007669"/>
    <property type="project" value="TreeGrafter"/>
</dbReference>
<dbReference type="GO" id="GO:0070041">
    <property type="term" value="F:rRNA (uridine-C5-)-methyltransferase activity"/>
    <property type="evidence" value="ECO:0007669"/>
    <property type="project" value="TreeGrafter"/>
</dbReference>
<dbReference type="OrthoDB" id="9804590at2"/>
<dbReference type="SUPFAM" id="SSF53335">
    <property type="entry name" value="S-adenosyl-L-methionine-dependent methyltransferases"/>
    <property type="match status" value="1"/>
</dbReference>
<dbReference type="STRING" id="1122949.GCA_000378725_00159"/>
<feature type="binding site" evidence="4">
    <location>
        <position position="325"/>
    </location>
    <ligand>
        <name>S-adenosyl-L-methionine</name>
        <dbReference type="ChEBI" id="CHEBI:59789"/>
    </ligand>
</feature>
<dbReference type="InterPro" id="IPR029063">
    <property type="entry name" value="SAM-dependent_MTases_sf"/>
</dbReference>
<protein>
    <submittedName>
        <fullName evidence="6">23S rRNA (Uracil-C(5))-methyltransferase RlmCD</fullName>
        <ecNumber evidence="6">2.1.1.189</ecNumber>
    </submittedName>
</protein>
<evidence type="ECO:0000313" key="7">
    <source>
        <dbReference type="Proteomes" id="UP000255517"/>
    </source>
</evidence>
<dbReference type="CDD" id="cd02440">
    <property type="entry name" value="AdoMet_MTases"/>
    <property type="match status" value="1"/>
</dbReference>
<evidence type="ECO:0000256" key="4">
    <source>
        <dbReference type="PROSITE-ProRule" id="PRU01024"/>
    </source>
</evidence>
<dbReference type="PANTHER" id="PTHR11061:SF30">
    <property type="entry name" value="TRNA (URACIL(54)-C(5))-METHYLTRANSFERASE"/>
    <property type="match status" value="1"/>
</dbReference>
<keyword evidence="2 4" id="KW-0808">Transferase</keyword>
<dbReference type="Gene3D" id="3.40.50.150">
    <property type="entry name" value="Vaccinia Virus protein VP39"/>
    <property type="match status" value="1"/>
</dbReference>
<dbReference type="EC" id="2.1.1.189" evidence="6"/>
<dbReference type="InterPro" id="IPR030390">
    <property type="entry name" value="MeTrfase_TrmA_AS"/>
</dbReference>
<evidence type="ECO:0000256" key="3">
    <source>
        <dbReference type="ARBA" id="ARBA00022691"/>
    </source>
</evidence>
<dbReference type="Pfam" id="PF05958">
    <property type="entry name" value="tRNA_U5-meth_tr"/>
    <property type="match status" value="1"/>
</dbReference>
<dbReference type="Gene3D" id="2.40.50.1070">
    <property type="match status" value="1"/>
</dbReference>
<dbReference type="PROSITE" id="PS01230">
    <property type="entry name" value="TRMA_1"/>
    <property type="match status" value="1"/>
</dbReference>
<dbReference type="Proteomes" id="UP000255517">
    <property type="component" value="Unassembled WGS sequence"/>
</dbReference>
<evidence type="ECO:0000256" key="1">
    <source>
        <dbReference type="ARBA" id="ARBA00022603"/>
    </source>
</evidence>
<reference evidence="6 7" key="1">
    <citation type="submission" date="2018-06" db="EMBL/GenBank/DDBJ databases">
        <authorList>
            <consortium name="Pathogen Informatics"/>
            <person name="Doyle S."/>
        </authorList>
    </citation>
    <scope>NUCLEOTIDE SEQUENCE [LARGE SCALE GENOMIC DNA]</scope>
    <source>
        <strain evidence="6 7">NCTC13149</strain>
    </source>
</reference>
<gene>
    <name evidence="6" type="primary">rlmCD</name>
    <name evidence="6" type="ORF">NCTC13149_00088</name>
</gene>
<sequence length="441" mass="50579">MKNIILEGIIKDGTFPNRNTVTCQEKDYKIKGGIIGSEVRFKPSRRKKGKLIETIKKSSWENIKPCPHTDCGGCTYDGFSYDKEIEYKEKLLNNLLHEELNLDNVKIYSAGIFENYRNKMEFTFGDTYKGSPLALGLHKKNRFYEIENTNNCRIAHEDFNIIREKTRDFFKDKAFFNRRSHEGTLRHLAIRRTNYGEILVNIVTTKDNDLDLKSYVDELLSLKLEAQIKGICHTINDSQGDAIIKEDFHILYGRDYVIEELLGLKFKIGTFSFFQTNTYSAAYLYQLAFDMIDNLQGKKVLDLYCGTGTISQVFAKKAESVLGVEIVEEAVNAARENAQYNNISNVDFIAGDVAKVVNDLDIKADIIILDPPRVGINNPKALDKIIDFSPEEFLYISCNPISYVKDVKRFIERGYKLKKIVGLDQFPRTVNLELISLLEKD</sequence>
<dbReference type="NCBIfam" id="TIGR00479">
    <property type="entry name" value="rumA"/>
    <property type="match status" value="1"/>
</dbReference>
<accession>A0A379C2N5</accession>
<keyword evidence="1 4" id="KW-0489">Methyltransferase</keyword>
<dbReference type="PANTHER" id="PTHR11061">
    <property type="entry name" value="RNA M5U METHYLTRANSFERASE"/>
    <property type="match status" value="1"/>
</dbReference>
<feature type="active site" evidence="5">
    <location>
        <position position="398"/>
    </location>
</feature>
<dbReference type="RefSeq" id="WP_019034218.1">
    <property type="nucleotide sequence ID" value="NZ_UGSZ01000001.1"/>
</dbReference>
<dbReference type="PROSITE" id="PS51687">
    <property type="entry name" value="SAM_MT_RNA_M5U"/>
    <property type="match status" value="1"/>
</dbReference>
<comment type="similarity">
    <text evidence="4">Belongs to the class I-like SAM-binding methyltransferase superfamily. RNA M5U methyltransferase family.</text>
</comment>
<organism evidence="6 7">
    <name type="scientific">Peptoniphilus lacrimalis</name>
    <dbReference type="NCBI Taxonomy" id="33031"/>
    <lineage>
        <taxon>Bacteria</taxon>
        <taxon>Bacillati</taxon>
        <taxon>Bacillota</taxon>
        <taxon>Tissierellia</taxon>
        <taxon>Tissierellales</taxon>
        <taxon>Peptoniphilaceae</taxon>
        <taxon>Peptoniphilus</taxon>
    </lineage>
</organism>